<accession>A0ABR4BFT9</accession>
<dbReference type="EMBL" id="JBHFEH010000010">
    <property type="protein sequence ID" value="KAL2055654.1"/>
    <property type="molecule type" value="Genomic_DNA"/>
</dbReference>
<proteinExistence type="predicted"/>
<evidence type="ECO:0000313" key="1">
    <source>
        <dbReference type="EMBL" id="KAL2055654.1"/>
    </source>
</evidence>
<protein>
    <recommendedName>
        <fullName evidence="3">Secreted protein</fullName>
    </recommendedName>
</protein>
<evidence type="ECO:0000313" key="2">
    <source>
        <dbReference type="Proteomes" id="UP001590951"/>
    </source>
</evidence>
<keyword evidence="2" id="KW-1185">Reference proteome</keyword>
<dbReference type="Proteomes" id="UP001590951">
    <property type="component" value="Unassembled WGS sequence"/>
</dbReference>
<gene>
    <name evidence="1" type="ORF">ABVK25_003896</name>
</gene>
<reference evidence="1 2" key="1">
    <citation type="submission" date="2024-09" db="EMBL/GenBank/DDBJ databases">
        <title>Rethinking Asexuality: The Enigmatic Case of Functional Sexual Genes in Lepraria (Stereocaulaceae).</title>
        <authorList>
            <person name="Doellman M."/>
            <person name="Sun Y."/>
            <person name="Barcenas-Pena A."/>
            <person name="Lumbsch H.T."/>
            <person name="Grewe F."/>
        </authorList>
    </citation>
    <scope>NUCLEOTIDE SEQUENCE [LARGE SCALE GENOMIC DNA]</scope>
    <source>
        <strain evidence="1 2">Grewe 0041</strain>
    </source>
</reference>
<sequence length="97" mass="10912">MLLFKRLEYLAGRVMGLLASGFLFHRRLASFGALEGRGTKGPTPLARTAQLTEFGEETFVNQVIPWNSDSTKTRPSRKYSRPPPLIIDVRVHLRSSP</sequence>
<name>A0ABR4BFT9_9LECA</name>
<comment type="caution">
    <text evidence="1">The sequence shown here is derived from an EMBL/GenBank/DDBJ whole genome shotgun (WGS) entry which is preliminary data.</text>
</comment>
<organism evidence="1 2">
    <name type="scientific">Lepraria finkii</name>
    <dbReference type="NCBI Taxonomy" id="1340010"/>
    <lineage>
        <taxon>Eukaryota</taxon>
        <taxon>Fungi</taxon>
        <taxon>Dikarya</taxon>
        <taxon>Ascomycota</taxon>
        <taxon>Pezizomycotina</taxon>
        <taxon>Lecanoromycetes</taxon>
        <taxon>OSLEUM clade</taxon>
        <taxon>Lecanoromycetidae</taxon>
        <taxon>Lecanorales</taxon>
        <taxon>Lecanorineae</taxon>
        <taxon>Stereocaulaceae</taxon>
        <taxon>Lepraria</taxon>
    </lineage>
</organism>
<evidence type="ECO:0008006" key="3">
    <source>
        <dbReference type="Google" id="ProtNLM"/>
    </source>
</evidence>